<dbReference type="InterPro" id="IPR014756">
    <property type="entry name" value="Ig_E-set"/>
</dbReference>
<dbReference type="SMART" id="SM00429">
    <property type="entry name" value="IPT"/>
    <property type="match status" value="2"/>
</dbReference>
<dbReference type="PANTHER" id="PTHR40274">
    <property type="entry name" value="VIRGINIAMYCIN B LYASE"/>
    <property type="match status" value="1"/>
</dbReference>
<dbReference type="PANTHER" id="PTHR40274:SF4">
    <property type="entry name" value="BLL1406 PROTEIN"/>
    <property type="match status" value="1"/>
</dbReference>
<evidence type="ECO:0000256" key="1">
    <source>
        <dbReference type="SAM" id="SignalP"/>
    </source>
</evidence>
<protein>
    <recommendedName>
        <fullName evidence="2">IPT/TIG domain-containing protein</fullName>
    </recommendedName>
</protein>
<proteinExistence type="predicted"/>
<dbReference type="SUPFAM" id="SSF63829">
    <property type="entry name" value="Calcium-dependent phosphotriesterase"/>
    <property type="match status" value="2"/>
</dbReference>
<evidence type="ECO:0000259" key="2">
    <source>
        <dbReference type="SMART" id="SM00429"/>
    </source>
</evidence>
<gene>
    <name evidence="3" type="ORF">AVDCRST_MAG56-8027</name>
</gene>
<keyword evidence="1" id="KW-0732">Signal</keyword>
<feature type="signal peptide" evidence="1">
    <location>
        <begin position="1"/>
        <end position="40"/>
    </location>
</feature>
<evidence type="ECO:0000313" key="3">
    <source>
        <dbReference type="EMBL" id="CAA9343470.1"/>
    </source>
</evidence>
<dbReference type="Pfam" id="PF01833">
    <property type="entry name" value="TIG"/>
    <property type="match status" value="2"/>
</dbReference>
<organism evidence="3">
    <name type="scientific">uncultured Cytophagales bacterium</name>
    <dbReference type="NCBI Taxonomy" id="158755"/>
    <lineage>
        <taxon>Bacteria</taxon>
        <taxon>Pseudomonadati</taxon>
        <taxon>Bacteroidota</taxon>
        <taxon>Sphingobacteriia</taxon>
        <taxon>Sphingobacteriales</taxon>
        <taxon>environmental samples</taxon>
    </lineage>
</organism>
<dbReference type="InterPro" id="IPR013783">
    <property type="entry name" value="Ig-like_fold"/>
</dbReference>
<dbReference type="InterPro" id="IPR002909">
    <property type="entry name" value="IPT_dom"/>
</dbReference>
<dbReference type="InterPro" id="IPR022519">
    <property type="entry name" value="Gloeo/Verruco_rpt"/>
</dbReference>
<dbReference type="AlphaFoldDB" id="A0A6J4M176"/>
<reference evidence="3" key="1">
    <citation type="submission" date="2020-02" db="EMBL/GenBank/DDBJ databases">
        <authorList>
            <person name="Meier V. D."/>
        </authorList>
    </citation>
    <scope>NUCLEOTIDE SEQUENCE</scope>
    <source>
        <strain evidence="3">AVDCRST_MAG56</strain>
    </source>
</reference>
<dbReference type="InterPro" id="IPR026444">
    <property type="entry name" value="Secre_tail"/>
</dbReference>
<dbReference type="InterPro" id="IPR051344">
    <property type="entry name" value="Vgb"/>
</dbReference>
<name>A0A6J4M176_9SPHI</name>
<dbReference type="NCBIfam" id="TIGR03803">
    <property type="entry name" value="Gloeo_Verruco"/>
    <property type="match status" value="11"/>
</dbReference>
<dbReference type="Gene3D" id="2.80.10.50">
    <property type="match status" value="2"/>
</dbReference>
<dbReference type="SUPFAM" id="SSF81296">
    <property type="entry name" value="E set domains"/>
    <property type="match status" value="2"/>
</dbReference>
<feature type="domain" description="IPT/TIG" evidence="2">
    <location>
        <begin position="735"/>
        <end position="813"/>
    </location>
</feature>
<dbReference type="NCBIfam" id="TIGR04183">
    <property type="entry name" value="Por_Secre_tail"/>
    <property type="match status" value="1"/>
</dbReference>
<dbReference type="Gene3D" id="2.60.40.10">
    <property type="entry name" value="Immunoglobulins"/>
    <property type="match status" value="2"/>
</dbReference>
<dbReference type="CDD" id="cd00603">
    <property type="entry name" value="IPT_PCSR"/>
    <property type="match status" value="1"/>
</dbReference>
<feature type="domain" description="IPT/TIG" evidence="2">
    <location>
        <begin position="817"/>
        <end position="895"/>
    </location>
</feature>
<accession>A0A6J4M176</accession>
<sequence>MQKAYFSLAASRLCKTAPAPFRLLTSLLAALCLLASPGFAQEVLWGLTFGAGPGGAGTAFSLRADGSEFTVRKAFQLPPSGPGRNLVQGPDGNFYGTTGGGSSGLGTLFRVGPDGTGFAVLKTFTDAEGSVSPRVLGPDGYFYGTGGGPNGTGAFVKIRPDGTDFTVLREFSGAFTTGLMRGSDGVFYGTTGEGSDPSNAIYRINADGTGFAVLRALSFAEGSNLSGDLLEGTDGFLYGTASMGGANGEYGSIYRIRPDGSDFAVIKSFAGSSAADGAGPRSGVVQGADGSFYGTTAAGGSERAGTVFKINGDGTGFTLLKNLTQAEGADVFVGGLLVAPDGNLYGTIYAGGTGYGSIYKIAPDGSNFAVLKNFTGADGWGPRGSLLQGSDGSLYGTTERGGTADYGTVFKLSPDGSGFALLTSFQLADGATGYALGTLLQASDGNFYGTTEQSAGNAGTVFRLRPDGTYTTLKVFDGTDGSYPRGTLVQGSDGILYGTTQLGPGKLENGTIFKINPDGSGFAVVKTFSAAEGIFPNQLLAAPDGYFYGTTVNGGIAEQGTLYRVRPDGTDFAVLKFMSSTERVGNLVVGPGGAVYSNLVSNGSNNLIRVAANGSLTIIRQFTAADDPGGLAVSSGNVFYCLKNTDDFNGAICRINADGSGFALLKTFTGTDGSGPTGLVQGSDGTLYGMTFYDFNAGYGTIFRLNPDGSGFAVLRNLSVADGVNPFGKLTIQRVLSLSSFTPAAGPIGTAISLFGQELAGATAVTIGGVPAPFTVVSNTQLTVTVSPGTTGGTIEVTTPAGTVTSQGVFTVTPSPAPVIANFTPKAGPAGTRVTITGTHFNYATAVHFNNVPAAFTYVSATVLTATVPAGNASGFVTVTTPGGKATSKHKFTLTPAARLAADAQPGGALSVVYFPNPFRQSFTLRVQGRETAKVPFRIYNPAGQVVVQGDDLPATQQVTLGHQMARGVYYLEVGNGADVKRYKLVKTN</sequence>
<feature type="chain" id="PRO_5026911877" description="IPT/TIG domain-containing protein" evidence="1">
    <location>
        <begin position="41"/>
        <end position="989"/>
    </location>
</feature>
<dbReference type="EMBL" id="CADCTQ010000672">
    <property type="protein sequence ID" value="CAA9343470.1"/>
    <property type="molecule type" value="Genomic_DNA"/>
</dbReference>